<dbReference type="Proteomes" id="UP000031056">
    <property type="component" value="Unassembled WGS sequence"/>
</dbReference>
<dbReference type="GO" id="GO:0005938">
    <property type="term" value="C:cell cortex"/>
    <property type="evidence" value="ECO:0007669"/>
    <property type="project" value="TreeGrafter"/>
</dbReference>
<dbReference type="AlphaFoldDB" id="A0A0B2UFF1"/>
<comment type="caution">
    <text evidence="2">The sequence shown here is derived from an EMBL/GenBank/DDBJ whole genome shotgun (WGS) entry which is preliminary data.</text>
</comment>
<dbReference type="GO" id="GO:0005096">
    <property type="term" value="F:GTPase activator activity"/>
    <property type="evidence" value="ECO:0007669"/>
    <property type="project" value="TreeGrafter"/>
</dbReference>
<dbReference type="STRING" id="1354746.A0A0B2UFF1"/>
<dbReference type="VEuPathDB" id="MicrosporidiaDB:M896_051750"/>
<evidence type="ECO:0000313" key="3">
    <source>
        <dbReference type="Proteomes" id="UP000031056"/>
    </source>
</evidence>
<dbReference type="SUPFAM" id="SSF143885">
    <property type="entry name" value="RGC domain-like"/>
    <property type="match status" value="1"/>
</dbReference>
<proteinExistence type="predicted"/>
<dbReference type="Pfam" id="PF00307">
    <property type="entry name" value="CH"/>
    <property type="match status" value="1"/>
</dbReference>
<dbReference type="GeneID" id="26261828"/>
<dbReference type="SUPFAM" id="SSF48350">
    <property type="entry name" value="GTPase activation domain, GAP"/>
    <property type="match status" value="1"/>
</dbReference>
<organism evidence="2 3">
    <name type="scientific">Ordospora colligata OC4</name>
    <dbReference type="NCBI Taxonomy" id="1354746"/>
    <lineage>
        <taxon>Eukaryota</taxon>
        <taxon>Fungi</taxon>
        <taxon>Fungi incertae sedis</taxon>
        <taxon>Microsporidia</taxon>
        <taxon>Ordosporidae</taxon>
        <taxon>Ordospora</taxon>
    </lineage>
</organism>
<dbReference type="Pfam" id="PF03836">
    <property type="entry name" value="RasGAP_C"/>
    <property type="match status" value="1"/>
</dbReference>
<name>A0A0B2UFF1_9MICR</name>
<dbReference type="InterPro" id="IPR036872">
    <property type="entry name" value="CH_dom_sf"/>
</dbReference>
<dbReference type="PROSITE" id="PS50021">
    <property type="entry name" value="CH"/>
    <property type="match status" value="1"/>
</dbReference>
<evidence type="ECO:0000313" key="2">
    <source>
        <dbReference type="EMBL" id="KHN69766.1"/>
    </source>
</evidence>
<dbReference type="SUPFAM" id="SSF47576">
    <property type="entry name" value="Calponin-homology domain, CH-domain"/>
    <property type="match status" value="1"/>
</dbReference>
<dbReference type="RefSeq" id="XP_014563808.1">
    <property type="nucleotide sequence ID" value="XM_014708322.1"/>
</dbReference>
<dbReference type="InterPro" id="IPR001715">
    <property type="entry name" value="CH_dom"/>
</dbReference>
<reference evidence="2 3" key="1">
    <citation type="journal article" date="2014" name="MBio">
        <title>The Ordospora colligata genome; evolution of extreme reduction in microsporidia and host-to-parasite horizontal gene transfer.</title>
        <authorList>
            <person name="Pombert J.-F."/>
            <person name="Haag K.L."/>
            <person name="Beidas S."/>
            <person name="Ebert D."/>
            <person name="Keeling P.J."/>
        </authorList>
    </citation>
    <scope>NUCLEOTIDE SEQUENCE [LARGE SCALE GENOMIC DNA]</scope>
    <source>
        <strain evidence="2 3">OC4</strain>
    </source>
</reference>
<feature type="domain" description="Calponin-homology (CH)" evidence="1">
    <location>
        <begin position="43"/>
        <end position="148"/>
    </location>
</feature>
<dbReference type="Gene3D" id="1.10.506.10">
    <property type="entry name" value="GTPase Activation - p120gap, domain 1"/>
    <property type="match status" value="1"/>
</dbReference>
<dbReference type="PANTHER" id="PTHR14149">
    <property type="entry name" value="RAS GTPASE-ACTIVATING PROTEIN WITH IQ MOTIF"/>
    <property type="match status" value="1"/>
</dbReference>
<dbReference type="CDD" id="cd21206">
    <property type="entry name" value="CH_IQGAP"/>
    <property type="match status" value="1"/>
</dbReference>
<dbReference type="FunCoup" id="A0A0B2UFF1">
    <property type="interactions" value="49"/>
</dbReference>
<protein>
    <submittedName>
        <fullName evidence="2">Cellular morphogenesis/cytokinesis regulation</fullName>
    </submittedName>
</protein>
<keyword evidence="3" id="KW-1185">Reference proteome</keyword>
<sequence>MENRKQELKRNSINVHQRLGTDVHVTSEEMDMERRNTKAYEYLCRLEEAKTWIGEFVNVPETFEEFEDEMKRGMVLAEVCRAFAPRCVKSVFNGSILQYRHTDNINYFLDGIVQVGLPKHFHFEVIDLYEGKNFAKVIYCVHALAHFLSSKGISRSIKSARGMVFSEDDMARADVQVENMLMPKFDEIGEKLWENLKKEEMEHENNEAKAESDVEQYDAIIEDNECSFFSEDMSMCGEYVEIVKLTLKTFLYKKCFDDIYFRKDASFFSIKKLAFLFFGVSPEMGKENQIENLHYKISKMFDSIYEKDMQIKDIEMRIKLMIQNRMEVGNIIVKSPISDDIDTKVFEKVLMLLRNNPKYLSGLLMHVSDLDAFVVSIVIPIFSNVCSKKEEYMFVSLVLETFRKELLNEGLDISKFVFIDMSLGMHSSAFFSLEVFKEIELPIQHELPASSACHRLMVNYFRVANSSFAMRDGILSIVRNLENIELDANPMLIYRVLFNQDVLVDKALENERVRETVQTRLMVIRGVVTSVLDFLESNVESVSYILRYFFKLYGSGMFYSEFVMPFILAPDAFIESFVVSKALRNKCFIVSKVLGYVTDEVTVFEESDYGDEGMRDEEVDTCMNDIENEKRSFELKFYSPLYPFFKKCRERYVEILRRLTNVSSLDNYFQFESMNDIGRVKKATVYMPSSTANQLTTLLMNNTNLLDPEMCEILDTLPLFPDDKNKTLSFMIFGPEWLCSQDSEKMALDNFIRGLKKKLIYAISVCKGRNLIEMLVKESDEEEQNAYMELRKNEKSVKNDGEPMGVYPPVQYETIDHLKESIIDDLNFLEGRRITTRHSLYSEMLCMLAHDIVVLRFMSEERSKELRINKLSYDNLCYRDDYLSNKIELYQNYLESFITKLAIKKRPFFAFSSSTDEMVRDSKYGTYKYSAERLMSMGVLAQMYECLDMSEIFLLFLSDSPLLFSIEVYVQNILVSHPVSFRFDDLLKLRKNGNTICDIAGICSFSVCRFIDLMNSKYVGCEG</sequence>
<dbReference type="SMART" id="SM00033">
    <property type="entry name" value="CH"/>
    <property type="match status" value="1"/>
</dbReference>
<dbReference type="OrthoDB" id="775356at2759"/>
<dbReference type="InParanoid" id="A0A0B2UFF1"/>
<dbReference type="PANTHER" id="PTHR14149:SF14">
    <property type="entry name" value="CALPONIN-HOMOLOGY (CH) DOMAIN-CONTAINING PROTEIN"/>
    <property type="match status" value="1"/>
</dbReference>
<dbReference type="InterPro" id="IPR000593">
    <property type="entry name" value="RasGAP_C"/>
</dbReference>
<accession>A0A0B2UFF1</accession>
<dbReference type="HOGENOM" id="CLU_011104_0_0_1"/>
<evidence type="ECO:0000259" key="1">
    <source>
        <dbReference type="PROSITE" id="PS50021"/>
    </source>
</evidence>
<dbReference type="Gene3D" id="1.10.418.10">
    <property type="entry name" value="Calponin-like domain"/>
    <property type="match status" value="1"/>
</dbReference>
<gene>
    <name evidence="2" type="ORF">M896_051750</name>
</gene>
<dbReference type="EMBL" id="JOKQ01000005">
    <property type="protein sequence ID" value="KHN69766.1"/>
    <property type="molecule type" value="Genomic_DNA"/>
</dbReference>
<dbReference type="InterPro" id="IPR008936">
    <property type="entry name" value="Rho_GTPase_activation_prot"/>
</dbReference>